<evidence type="ECO:0000313" key="3">
    <source>
        <dbReference type="Proteomes" id="UP000593571"/>
    </source>
</evidence>
<dbReference type="AlphaFoldDB" id="A0A7J8DIM5"/>
<dbReference type="Proteomes" id="UP000593571">
    <property type="component" value="Unassembled WGS sequence"/>
</dbReference>
<gene>
    <name evidence="2" type="ORF">HJG63_008636</name>
</gene>
<sequence>MSPRRDGCRAEGEDRVEDPLGSFPGEEGMCRQQGRYPSQGHSAAPVGYFGLHQGLRRPSALAKCGSAESCPSRRGLLDTVLPKANIQDRKEDHSDSGSCQLMCWYVVSNWPFEKGGVLVYKCFQWGPYQATSVIVLTTVI</sequence>
<organism evidence="2 3">
    <name type="scientific">Rousettus aegyptiacus</name>
    <name type="common">Egyptian fruit bat</name>
    <name type="synonym">Pteropus aegyptiacus</name>
    <dbReference type="NCBI Taxonomy" id="9407"/>
    <lineage>
        <taxon>Eukaryota</taxon>
        <taxon>Metazoa</taxon>
        <taxon>Chordata</taxon>
        <taxon>Craniata</taxon>
        <taxon>Vertebrata</taxon>
        <taxon>Euteleostomi</taxon>
        <taxon>Mammalia</taxon>
        <taxon>Eutheria</taxon>
        <taxon>Laurasiatheria</taxon>
        <taxon>Chiroptera</taxon>
        <taxon>Yinpterochiroptera</taxon>
        <taxon>Pteropodoidea</taxon>
        <taxon>Pteropodidae</taxon>
        <taxon>Rousettinae</taxon>
        <taxon>Rousettus</taxon>
    </lineage>
</organism>
<proteinExistence type="predicted"/>
<accession>A0A7J8DIM5</accession>
<comment type="caution">
    <text evidence="2">The sequence shown here is derived from an EMBL/GenBank/DDBJ whole genome shotgun (WGS) entry which is preliminary data.</text>
</comment>
<reference evidence="2 3" key="1">
    <citation type="journal article" date="2020" name="Nature">
        <title>Six reference-quality genomes reveal evolution of bat adaptations.</title>
        <authorList>
            <person name="Jebb D."/>
            <person name="Huang Z."/>
            <person name="Pippel M."/>
            <person name="Hughes G.M."/>
            <person name="Lavrichenko K."/>
            <person name="Devanna P."/>
            <person name="Winkler S."/>
            <person name="Jermiin L.S."/>
            <person name="Skirmuntt E.C."/>
            <person name="Katzourakis A."/>
            <person name="Burkitt-Gray L."/>
            <person name="Ray D.A."/>
            <person name="Sullivan K.A.M."/>
            <person name="Roscito J.G."/>
            <person name="Kirilenko B.M."/>
            <person name="Davalos L.M."/>
            <person name="Corthals A.P."/>
            <person name="Power M.L."/>
            <person name="Jones G."/>
            <person name="Ransome R.D."/>
            <person name="Dechmann D.K.N."/>
            <person name="Locatelli A.G."/>
            <person name="Puechmaille S.J."/>
            <person name="Fedrigo O."/>
            <person name="Jarvis E.D."/>
            <person name="Hiller M."/>
            <person name="Vernes S.C."/>
            <person name="Myers E.W."/>
            <person name="Teeling E.C."/>
        </authorList>
    </citation>
    <scope>NUCLEOTIDE SEQUENCE [LARGE SCALE GENOMIC DNA]</scope>
    <source>
        <strain evidence="2">MRouAeg1</strain>
        <tissue evidence="2">Muscle</tissue>
    </source>
</reference>
<feature type="region of interest" description="Disordered" evidence="1">
    <location>
        <begin position="1"/>
        <end position="38"/>
    </location>
</feature>
<name>A0A7J8DIM5_ROUAE</name>
<feature type="compositionally biased region" description="Basic and acidic residues" evidence="1">
    <location>
        <begin position="1"/>
        <end position="13"/>
    </location>
</feature>
<protein>
    <submittedName>
        <fullName evidence="2">Uncharacterized protein</fullName>
    </submittedName>
</protein>
<dbReference type="EMBL" id="JACASE010000012">
    <property type="protein sequence ID" value="KAF6422839.1"/>
    <property type="molecule type" value="Genomic_DNA"/>
</dbReference>
<evidence type="ECO:0000313" key="2">
    <source>
        <dbReference type="EMBL" id="KAF6422839.1"/>
    </source>
</evidence>
<keyword evidence="3" id="KW-1185">Reference proteome</keyword>
<evidence type="ECO:0000256" key="1">
    <source>
        <dbReference type="SAM" id="MobiDB-lite"/>
    </source>
</evidence>